<reference evidence="1 2" key="1">
    <citation type="journal article" date="2022" name="Environ. Microbiol. Rep.">
        <title>Eco-phylogenetic analyses reveal divergent evolution of vitamin B12 metabolism in the marine bacterial family 'Psychromonadaceae'.</title>
        <authorList>
            <person name="Jin X."/>
            <person name="Yang Y."/>
            <person name="Cao H."/>
            <person name="Gao B."/>
            <person name="Zhao Z."/>
        </authorList>
    </citation>
    <scope>NUCLEOTIDE SEQUENCE [LARGE SCALE GENOMIC DNA]</scope>
    <source>
        <strain evidence="1 2">MKS20</strain>
    </source>
</reference>
<dbReference type="Proteomes" id="UP001201273">
    <property type="component" value="Unassembled WGS sequence"/>
</dbReference>
<dbReference type="Gene3D" id="3.10.129.10">
    <property type="entry name" value="Hotdog Thioesterase"/>
    <property type="match status" value="1"/>
</dbReference>
<evidence type="ECO:0000313" key="1">
    <source>
        <dbReference type="EMBL" id="MCE2595225.1"/>
    </source>
</evidence>
<gene>
    <name evidence="1" type="ORF">K6Y31_10405</name>
</gene>
<comment type="caution">
    <text evidence="1">The sequence shown here is derived from an EMBL/GenBank/DDBJ whole genome shotgun (WGS) entry which is preliminary data.</text>
</comment>
<accession>A0ABS8W9S0</accession>
<evidence type="ECO:0008006" key="3">
    <source>
        <dbReference type="Google" id="ProtNLM"/>
    </source>
</evidence>
<protein>
    <recommendedName>
        <fullName evidence="3">Dehydrogenase (DH) domain-containing protein</fullName>
    </recommendedName>
</protein>
<organism evidence="1 2">
    <name type="scientific">Motilimonas cestriensis</name>
    <dbReference type="NCBI Taxonomy" id="2742685"/>
    <lineage>
        <taxon>Bacteria</taxon>
        <taxon>Pseudomonadati</taxon>
        <taxon>Pseudomonadota</taxon>
        <taxon>Gammaproteobacteria</taxon>
        <taxon>Alteromonadales</taxon>
        <taxon>Alteromonadales genera incertae sedis</taxon>
        <taxon>Motilimonas</taxon>
    </lineage>
</organism>
<sequence length="318" mass="36095">MNSTLIDLSKLNISEGPDEFSADVWLDLRQHRYLYSHKINDQVVIPTVFLLEMALGVLSRTSLGQSLKQMPLNQQSLCWQNITAPRLAYLVGPTQQHLKVRWHRNTDNLTLSICYDKLNQQGLCIRPALIVLTAQLLLPSLISEHSKIETPHLALPTIEEITGAYLIPRQVIDDYKHQSPGKLGILFCTLEFRFYWQQQKDCLWAYSDISNSAQYCFSSEPDPLFVGPVLACMSAIQHLPFYGYLQGQVAIPANIDQLIYLPGWQDKENNQGKLISQITPSTKPHHVDILLMRQDNLHPVALLIGYQLQPRLSARSAA</sequence>
<proteinExistence type="predicted"/>
<evidence type="ECO:0000313" key="2">
    <source>
        <dbReference type="Proteomes" id="UP001201273"/>
    </source>
</evidence>
<name>A0ABS8W9S0_9GAMM</name>
<dbReference type="EMBL" id="JAIMJA010000009">
    <property type="protein sequence ID" value="MCE2595225.1"/>
    <property type="molecule type" value="Genomic_DNA"/>
</dbReference>
<dbReference type="RefSeq" id="WP_233052719.1">
    <property type="nucleotide sequence ID" value="NZ_JAIMJA010000009.1"/>
</dbReference>
<keyword evidence="2" id="KW-1185">Reference proteome</keyword>